<gene>
    <name evidence="1" type="ORF">CPSG_01838</name>
</gene>
<protein>
    <submittedName>
        <fullName evidence="1">Predicted protein</fullName>
    </submittedName>
</protein>
<dbReference type="EMBL" id="GL636487">
    <property type="protein sequence ID" value="EFW21681.1"/>
    <property type="molecule type" value="Genomic_DNA"/>
</dbReference>
<accession>E9CWK5</accession>
<dbReference type="Proteomes" id="UP000002497">
    <property type="component" value="Unassembled WGS sequence"/>
</dbReference>
<evidence type="ECO:0000313" key="1">
    <source>
        <dbReference type="EMBL" id="EFW21681.1"/>
    </source>
</evidence>
<keyword evidence="2" id="KW-1185">Reference proteome</keyword>
<reference evidence="2" key="2">
    <citation type="submission" date="2010-03" db="EMBL/GenBank/DDBJ databases">
        <title>The genome sequence of Coccidioides posadasii strain Silveira.</title>
        <authorList>
            <consortium name="The Broad Institute Genome Sequencing Center for Infectious Disease"/>
            <person name="Neafsey D."/>
            <person name="Orbach M."/>
            <person name="Henn M.R."/>
            <person name="Cole G.T."/>
            <person name="Galgiani J."/>
            <person name="Gardner M.J."/>
            <person name="Kirkland T.N."/>
            <person name="Taylor J.W."/>
            <person name="Young S.K."/>
            <person name="Zeng Q."/>
            <person name="Koehrsen M."/>
            <person name="Alvarado L."/>
            <person name="Berlin A."/>
            <person name="Borenstein D."/>
            <person name="Chapman S.B."/>
            <person name="Chen Z."/>
            <person name="Engels R."/>
            <person name="Freedman E."/>
            <person name="Gellesch M."/>
            <person name="Goldberg J."/>
            <person name="Griggs A."/>
            <person name="Gujja S."/>
            <person name="Heilman E."/>
            <person name="Heiman D."/>
            <person name="Howarth C."/>
            <person name="Jen D."/>
            <person name="Larson L."/>
            <person name="Mehta T."/>
            <person name="Neiman D."/>
            <person name="Park D."/>
            <person name="Pearson M."/>
            <person name="Richards J."/>
            <person name="Roberts A."/>
            <person name="Saif S."/>
            <person name="Shea T."/>
            <person name="Shenoy N."/>
            <person name="Sisk P."/>
            <person name="Stolte C."/>
            <person name="Sykes S."/>
            <person name="Walk T."/>
            <person name="White J."/>
            <person name="Yandava C."/>
            <person name="Haas B."/>
            <person name="Nusbaum C."/>
            <person name="Birren B."/>
        </authorList>
    </citation>
    <scope>NUCLEOTIDE SEQUENCE [LARGE SCALE GENOMIC DNA]</scope>
    <source>
        <strain evidence="2">RMSCC 757 / Silveira</strain>
    </source>
</reference>
<dbReference type="VEuPathDB" id="FungiDB:CPSG_01838"/>
<evidence type="ECO:0000313" key="2">
    <source>
        <dbReference type="Proteomes" id="UP000002497"/>
    </source>
</evidence>
<dbReference type="AlphaFoldDB" id="E9CWK5"/>
<dbReference type="HOGENOM" id="CLU_2108800_0_0_1"/>
<name>E9CWK5_COCPS</name>
<reference evidence="2" key="1">
    <citation type="journal article" date="2010" name="Genome Res.">
        <title>Population genomic sequencing of Coccidioides fungi reveals recent hybridization and transposon control.</title>
        <authorList>
            <person name="Neafsey D.E."/>
            <person name="Barker B.M."/>
            <person name="Sharpton T.J."/>
            <person name="Stajich J.E."/>
            <person name="Park D.J."/>
            <person name="Whiston E."/>
            <person name="Hung C.-Y."/>
            <person name="McMahan C."/>
            <person name="White J."/>
            <person name="Sykes S."/>
            <person name="Heiman D."/>
            <person name="Young S."/>
            <person name="Zeng Q."/>
            <person name="Abouelleil A."/>
            <person name="Aftuck L."/>
            <person name="Bessette D."/>
            <person name="Brown A."/>
            <person name="FitzGerald M."/>
            <person name="Lui A."/>
            <person name="Macdonald J.P."/>
            <person name="Priest M."/>
            <person name="Orbach M.J."/>
            <person name="Galgiani J.N."/>
            <person name="Kirkland T.N."/>
            <person name="Cole G.T."/>
            <person name="Birren B.W."/>
            <person name="Henn M.R."/>
            <person name="Taylor J.W."/>
            <person name="Rounsley S.D."/>
        </authorList>
    </citation>
    <scope>NUCLEOTIDE SEQUENCE [LARGE SCALE GENOMIC DNA]</scope>
    <source>
        <strain evidence="2">RMSCC 757 / Silveira</strain>
    </source>
</reference>
<proteinExistence type="predicted"/>
<sequence>MTSEGGALVFPRQARLEFNQAGQALAEQYRVPWALPRSCAYFQHISGTEYSVHSWTQWPLLPCQPLGTAQPPVTPERFEHSELLSLLSFCLGRSIAGQPMPKRLGSCLCEIEIKI</sequence>
<organism evidence="2">
    <name type="scientific">Coccidioides posadasii (strain RMSCC 757 / Silveira)</name>
    <name type="common">Valley fever fungus</name>
    <dbReference type="NCBI Taxonomy" id="443226"/>
    <lineage>
        <taxon>Eukaryota</taxon>
        <taxon>Fungi</taxon>
        <taxon>Dikarya</taxon>
        <taxon>Ascomycota</taxon>
        <taxon>Pezizomycotina</taxon>
        <taxon>Eurotiomycetes</taxon>
        <taxon>Eurotiomycetidae</taxon>
        <taxon>Onygenales</taxon>
        <taxon>Onygenaceae</taxon>
        <taxon>Coccidioides</taxon>
    </lineage>
</organism>